<proteinExistence type="predicted"/>
<reference evidence="1 2" key="1">
    <citation type="submission" date="2018-12" db="EMBL/GenBank/DDBJ databases">
        <title>Corynebacterium sanguinis sp. nov., a clinically-associated and environmental corynebacterium.</title>
        <authorList>
            <person name="Gonzales-Siles L."/>
            <person name="Jaen-Luchoro D."/>
            <person name="Cardew S."/>
            <person name="Inganas E."/>
            <person name="Ohlen M."/>
            <person name="Jensie-Markopolous S."/>
            <person name="Pinyeiro-Iglesias B."/>
            <person name="Molin K."/>
            <person name="Skovbjerg S."/>
            <person name="Svensson-Stadler L."/>
            <person name="Funke G."/>
            <person name="Moore E.R.B."/>
        </authorList>
    </citation>
    <scope>NUCLEOTIDE SEQUENCE [LARGE SCALE GENOMIC DNA]</scope>
    <source>
        <strain evidence="1 2">58734</strain>
    </source>
</reference>
<dbReference type="AlphaFoldDB" id="A0A6C1TZ06"/>
<protein>
    <submittedName>
        <fullName evidence="1">Uncharacterized protein</fullName>
    </submittedName>
</protein>
<dbReference type="EMBL" id="RXIR01000003">
    <property type="protein sequence ID" value="TVS29815.1"/>
    <property type="molecule type" value="Genomic_DNA"/>
</dbReference>
<comment type="caution">
    <text evidence="1">The sequence shown here is derived from an EMBL/GenBank/DDBJ whole genome shotgun (WGS) entry which is preliminary data.</text>
</comment>
<evidence type="ECO:0000313" key="2">
    <source>
        <dbReference type="Proteomes" id="UP000336646"/>
    </source>
</evidence>
<dbReference type="RefSeq" id="WP_144772571.1">
    <property type="nucleotide sequence ID" value="NZ_RXIR01000003.1"/>
</dbReference>
<dbReference type="Proteomes" id="UP000336646">
    <property type="component" value="Unassembled WGS sequence"/>
</dbReference>
<sequence length="105" mass="12027">MFTFTNTVPPATGRLTIDPRRAEEVADACIDNPGEWARVPITYLYPDIEGADEKKLVTKCRNLAGNIRTDKIAPFNQYKTEARARGTDIYIRIVLTQRQRRELTE</sequence>
<evidence type="ECO:0000313" key="1">
    <source>
        <dbReference type="EMBL" id="TVS29815.1"/>
    </source>
</evidence>
<accession>A0A6C1TZ06</accession>
<name>A0A6C1TZ06_9CORY</name>
<organism evidence="1 2">
    <name type="scientific">Corynebacterium sanguinis</name>
    <dbReference type="NCBI Taxonomy" id="2594913"/>
    <lineage>
        <taxon>Bacteria</taxon>
        <taxon>Bacillati</taxon>
        <taxon>Actinomycetota</taxon>
        <taxon>Actinomycetes</taxon>
        <taxon>Mycobacteriales</taxon>
        <taxon>Corynebacteriaceae</taxon>
        <taxon>Corynebacterium</taxon>
    </lineage>
</organism>
<gene>
    <name evidence="1" type="ORF">EKI59_02530</name>
</gene>